<dbReference type="InterPro" id="IPR027417">
    <property type="entry name" value="P-loop_NTPase"/>
</dbReference>
<dbReference type="GO" id="GO:0006227">
    <property type="term" value="P:dUDP biosynthetic process"/>
    <property type="evidence" value="ECO:0007669"/>
    <property type="project" value="TreeGrafter"/>
</dbReference>
<dbReference type="GO" id="GO:0005739">
    <property type="term" value="C:mitochondrion"/>
    <property type="evidence" value="ECO:0007669"/>
    <property type="project" value="TreeGrafter"/>
</dbReference>
<evidence type="ECO:0000259" key="4">
    <source>
        <dbReference type="Pfam" id="PF02223"/>
    </source>
</evidence>
<dbReference type="RefSeq" id="XP_028885309.1">
    <property type="nucleotide sequence ID" value="XM_029023285.1"/>
</dbReference>
<dbReference type="GO" id="GO:0005524">
    <property type="term" value="F:ATP binding"/>
    <property type="evidence" value="ECO:0007669"/>
    <property type="project" value="UniProtKB-KW"/>
</dbReference>
<protein>
    <recommendedName>
        <fullName evidence="4">Thymidylate kinase-like domain-containing protein</fullName>
    </recommendedName>
</protein>
<evidence type="ECO:0000256" key="2">
    <source>
        <dbReference type="ARBA" id="ARBA00022741"/>
    </source>
</evidence>
<dbReference type="GO" id="GO:0004550">
    <property type="term" value="F:nucleoside diphosphate kinase activity"/>
    <property type="evidence" value="ECO:0007669"/>
    <property type="project" value="TreeGrafter"/>
</dbReference>
<dbReference type="GO" id="GO:0006233">
    <property type="term" value="P:dTDP biosynthetic process"/>
    <property type="evidence" value="ECO:0007669"/>
    <property type="project" value="TreeGrafter"/>
</dbReference>
<dbReference type="STRING" id="67003.A0A1X0P3H2"/>
<comment type="similarity">
    <text evidence="1">Belongs to the thymidylate kinase family.</text>
</comment>
<dbReference type="GO" id="GO:0006235">
    <property type="term" value="P:dTTP biosynthetic process"/>
    <property type="evidence" value="ECO:0007669"/>
    <property type="project" value="TreeGrafter"/>
</dbReference>
<dbReference type="GO" id="GO:0050145">
    <property type="term" value="F:nucleoside monophosphate kinase activity"/>
    <property type="evidence" value="ECO:0007669"/>
    <property type="project" value="InterPro"/>
</dbReference>
<gene>
    <name evidence="5" type="ORF">TM35_000062480</name>
</gene>
<organism evidence="5 6">
    <name type="scientific">Trypanosoma theileri</name>
    <dbReference type="NCBI Taxonomy" id="67003"/>
    <lineage>
        <taxon>Eukaryota</taxon>
        <taxon>Discoba</taxon>
        <taxon>Euglenozoa</taxon>
        <taxon>Kinetoplastea</taxon>
        <taxon>Metakinetoplastina</taxon>
        <taxon>Trypanosomatida</taxon>
        <taxon>Trypanosomatidae</taxon>
        <taxon>Trypanosoma</taxon>
    </lineage>
</organism>
<comment type="caution">
    <text evidence="5">The sequence shown here is derived from an EMBL/GenBank/DDBJ whole genome shotgun (WGS) entry which is preliminary data.</text>
</comment>
<evidence type="ECO:0000313" key="6">
    <source>
        <dbReference type="Proteomes" id="UP000192257"/>
    </source>
</evidence>
<reference evidence="5 6" key="1">
    <citation type="submission" date="2017-03" db="EMBL/GenBank/DDBJ databases">
        <title>An alternative strategy for trypanosome survival in the mammalian bloodstream revealed through genome and transcriptome analysis of the ubiquitous bovine parasite Trypanosoma (Megatrypanum) theileri.</title>
        <authorList>
            <person name="Kelly S."/>
            <person name="Ivens A."/>
            <person name="Mott A."/>
            <person name="O'Neill E."/>
            <person name="Emms D."/>
            <person name="Macleod O."/>
            <person name="Voorheis P."/>
            <person name="Matthews J."/>
            <person name="Matthews K."/>
            <person name="Carrington M."/>
        </authorList>
    </citation>
    <scope>NUCLEOTIDE SEQUENCE [LARGE SCALE GENOMIC DNA]</scope>
    <source>
        <strain evidence="5">Edinburgh</strain>
    </source>
</reference>
<dbReference type="Proteomes" id="UP000192257">
    <property type="component" value="Unassembled WGS sequence"/>
</dbReference>
<keyword evidence="6" id="KW-1185">Reference proteome</keyword>
<feature type="domain" description="Thymidylate kinase-like" evidence="4">
    <location>
        <begin position="66"/>
        <end position="224"/>
    </location>
</feature>
<name>A0A1X0P3H2_9TRYP</name>
<dbReference type="GeneID" id="39983065"/>
<keyword evidence="2" id="KW-0547">Nucleotide-binding</keyword>
<dbReference type="GO" id="GO:0004798">
    <property type="term" value="F:dTMP kinase activity"/>
    <property type="evidence" value="ECO:0007669"/>
    <property type="project" value="TreeGrafter"/>
</dbReference>
<dbReference type="EMBL" id="NBCO01000006">
    <property type="protein sequence ID" value="ORC91243.1"/>
    <property type="molecule type" value="Genomic_DNA"/>
</dbReference>
<keyword evidence="3" id="KW-0067">ATP-binding</keyword>
<sequence length="271" mass="30978">MIASVFRNRATCVEVLQGVERLRPSWWTPSCTQFLRRVENTPSVSSTANIPLTSSSSKEKKVLIVLEGLDGVGKSLVAQTLVKKLGDTAQLMRTPDPVYSDIRELFRVQDEHTARAFYSAANYLAAWDVFHRTDQRQFILFDRWWCSTCAMALANTCSLASLPPIGDEVYKWPQDLPRPDVGVFLYVEEHIRQARIRRRAPEDVEERRLREQQEMRAVAMEAYRRFGLLTEVHVSTYRAAVNDILALLTKRGVQHSAVPFTNAELAEIHPF</sequence>
<dbReference type="VEuPathDB" id="TriTrypDB:TM35_000062480"/>
<dbReference type="PANTHER" id="PTHR10344">
    <property type="entry name" value="THYMIDYLATE KINASE"/>
    <property type="match status" value="1"/>
</dbReference>
<accession>A0A1X0P3H2</accession>
<dbReference type="SUPFAM" id="SSF52540">
    <property type="entry name" value="P-loop containing nucleoside triphosphate hydrolases"/>
    <property type="match status" value="1"/>
</dbReference>
<evidence type="ECO:0000313" key="5">
    <source>
        <dbReference type="EMBL" id="ORC91243.1"/>
    </source>
</evidence>
<dbReference type="PIRSF" id="PIRSF019736">
    <property type="entry name" value="dTMP_TKRP1"/>
    <property type="match status" value="1"/>
</dbReference>
<dbReference type="AlphaFoldDB" id="A0A1X0P3H2"/>
<evidence type="ECO:0000256" key="1">
    <source>
        <dbReference type="ARBA" id="ARBA00009776"/>
    </source>
</evidence>
<dbReference type="InterPro" id="IPR039430">
    <property type="entry name" value="Thymidylate_kin-like_dom"/>
</dbReference>
<proteinExistence type="inferred from homology"/>
<dbReference type="PANTHER" id="PTHR10344:SF4">
    <property type="entry name" value="UMP-CMP KINASE 2, MITOCHONDRIAL"/>
    <property type="match status" value="1"/>
</dbReference>
<dbReference type="OrthoDB" id="425602at2759"/>
<dbReference type="InterPro" id="IPR014505">
    <property type="entry name" value="UMP-CMP_kinase_2"/>
</dbReference>
<dbReference type="Pfam" id="PF02223">
    <property type="entry name" value="Thymidylate_kin"/>
    <property type="match status" value="1"/>
</dbReference>
<evidence type="ECO:0000256" key="3">
    <source>
        <dbReference type="ARBA" id="ARBA00022840"/>
    </source>
</evidence>
<dbReference type="Gene3D" id="3.40.50.300">
    <property type="entry name" value="P-loop containing nucleotide triphosphate hydrolases"/>
    <property type="match status" value="1"/>
</dbReference>